<evidence type="ECO:0000313" key="1">
    <source>
        <dbReference type="EMBL" id="EKG10043.1"/>
    </source>
</evidence>
<name>K2R732_MACPH</name>
<reference evidence="1 2" key="1">
    <citation type="journal article" date="2012" name="BMC Genomics">
        <title>Tools to kill: Genome of one of the most destructive plant pathogenic fungi Macrophomina phaseolina.</title>
        <authorList>
            <person name="Islam M.S."/>
            <person name="Haque M.S."/>
            <person name="Islam M.M."/>
            <person name="Emdad E.M."/>
            <person name="Halim A."/>
            <person name="Hossen Q.M.M."/>
            <person name="Hossain M.Z."/>
            <person name="Ahmed B."/>
            <person name="Rahim S."/>
            <person name="Rahman M.S."/>
            <person name="Alam M.M."/>
            <person name="Hou S."/>
            <person name="Wan X."/>
            <person name="Saito J.A."/>
            <person name="Alam M."/>
        </authorList>
    </citation>
    <scope>NUCLEOTIDE SEQUENCE [LARGE SCALE GENOMIC DNA]</scope>
    <source>
        <strain evidence="1 2">MS6</strain>
    </source>
</reference>
<evidence type="ECO:0000313" key="2">
    <source>
        <dbReference type="Proteomes" id="UP000007129"/>
    </source>
</evidence>
<dbReference type="Proteomes" id="UP000007129">
    <property type="component" value="Unassembled WGS sequence"/>
</dbReference>
<gene>
    <name evidence="1" type="ORF">MPH_12870</name>
</gene>
<dbReference type="AlphaFoldDB" id="K2R732"/>
<protein>
    <submittedName>
        <fullName evidence="1">Uncharacterized protein</fullName>
    </submittedName>
</protein>
<proteinExistence type="predicted"/>
<organism evidence="1 2">
    <name type="scientific">Macrophomina phaseolina (strain MS6)</name>
    <name type="common">Charcoal rot fungus</name>
    <dbReference type="NCBI Taxonomy" id="1126212"/>
    <lineage>
        <taxon>Eukaryota</taxon>
        <taxon>Fungi</taxon>
        <taxon>Dikarya</taxon>
        <taxon>Ascomycota</taxon>
        <taxon>Pezizomycotina</taxon>
        <taxon>Dothideomycetes</taxon>
        <taxon>Dothideomycetes incertae sedis</taxon>
        <taxon>Botryosphaeriales</taxon>
        <taxon>Botryosphaeriaceae</taxon>
        <taxon>Macrophomina</taxon>
    </lineage>
</organism>
<dbReference type="VEuPathDB" id="FungiDB:MPH_12870"/>
<dbReference type="InParanoid" id="K2R732"/>
<comment type="caution">
    <text evidence="1">The sequence shown here is derived from an EMBL/GenBank/DDBJ whole genome shotgun (WGS) entry which is preliminary data.</text>
</comment>
<sequence>MSIPGRNICCSRPKATRVICCGFFPSRDLASMPSTPASCSFAIQQPYYGQSPYRISSVHTDLIRADLFTSLIADVRISHFRMFDGDSRGYDGPERAVMKRERYVRASRL</sequence>
<dbReference type="EMBL" id="AHHD01000531">
    <property type="protein sequence ID" value="EKG10043.1"/>
    <property type="molecule type" value="Genomic_DNA"/>
</dbReference>
<accession>K2R732</accession>
<dbReference type="HOGENOM" id="CLU_2184479_0_0_1"/>